<dbReference type="AlphaFoldDB" id="A0A255ZRX4"/>
<protein>
    <recommendedName>
        <fullName evidence="2">Methyltransferase domain-containing protein</fullName>
    </recommendedName>
</protein>
<dbReference type="SUPFAM" id="SSF53335">
    <property type="entry name" value="S-adenosyl-L-methionine-dependent methyltransferases"/>
    <property type="match status" value="1"/>
</dbReference>
<dbReference type="Proteomes" id="UP000216035">
    <property type="component" value="Unassembled WGS sequence"/>
</dbReference>
<dbReference type="OrthoDB" id="9770553at2"/>
<sequence>MRSEDSTNSEKTLEKNKLQYDALYSSTSGAKMIKVLQRFEAFLDDTTQTDTSWKGFYLNDFRKQLKGKRVLEMGCGDCLNAAIMTMLGAEVVANDISDEPGRIIAELNASGVLPKPITYVFGDFLQYDTKEEASFDFVVGKAFLHHLTLDLERQFLEKTARLLKPGGQARFFEPAINSLWLDKLRFMIPVSGRPSSLQRKAFKAWEEADPHPDRPNSSEHYQQVGLQYFSKVDIYCIGAIQKFHRLLPSGSFDRKFRRLAFRLERYLPKYINDTFARSQLIVLSKAS</sequence>
<keyword evidence="1" id="KW-0808">Transferase</keyword>
<organism evidence="3 4">
    <name type="scientific">Flavobacterium aurantiibacter</name>
    <dbReference type="NCBI Taxonomy" id="2023067"/>
    <lineage>
        <taxon>Bacteria</taxon>
        <taxon>Pseudomonadati</taxon>
        <taxon>Bacteroidota</taxon>
        <taxon>Flavobacteriia</taxon>
        <taxon>Flavobacteriales</taxon>
        <taxon>Flavobacteriaceae</taxon>
        <taxon>Flavobacterium</taxon>
    </lineage>
</organism>
<dbReference type="GO" id="GO:0016740">
    <property type="term" value="F:transferase activity"/>
    <property type="evidence" value="ECO:0007669"/>
    <property type="project" value="UniProtKB-KW"/>
</dbReference>
<keyword evidence="4" id="KW-1185">Reference proteome</keyword>
<dbReference type="CDD" id="cd02440">
    <property type="entry name" value="AdoMet_MTases"/>
    <property type="match status" value="1"/>
</dbReference>
<dbReference type="PANTHER" id="PTHR43861">
    <property type="entry name" value="TRANS-ACONITATE 2-METHYLTRANSFERASE-RELATED"/>
    <property type="match status" value="1"/>
</dbReference>
<gene>
    <name evidence="3" type="ORF">CHX27_08095</name>
</gene>
<dbReference type="Gene3D" id="3.40.50.150">
    <property type="entry name" value="Vaccinia Virus protein VP39"/>
    <property type="match status" value="1"/>
</dbReference>
<proteinExistence type="predicted"/>
<evidence type="ECO:0000313" key="3">
    <source>
        <dbReference type="EMBL" id="OYQ44258.1"/>
    </source>
</evidence>
<dbReference type="Pfam" id="PF13649">
    <property type="entry name" value="Methyltransf_25"/>
    <property type="match status" value="1"/>
</dbReference>
<evidence type="ECO:0000259" key="2">
    <source>
        <dbReference type="Pfam" id="PF13649"/>
    </source>
</evidence>
<evidence type="ECO:0000256" key="1">
    <source>
        <dbReference type="ARBA" id="ARBA00022679"/>
    </source>
</evidence>
<accession>A0A255ZRX4</accession>
<dbReference type="InterPro" id="IPR041698">
    <property type="entry name" value="Methyltransf_25"/>
</dbReference>
<name>A0A255ZRX4_9FLAO</name>
<feature type="domain" description="Methyltransferase" evidence="2">
    <location>
        <begin position="70"/>
        <end position="167"/>
    </location>
</feature>
<dbReference type="EMBL" id="NOXX01000194">
    <property type="protein sequence ID" value="OYQ44258.1"/>
    <property type="molecule type" value="Genomic_DNA"/>
</dbReference>
<reference evidence="3 4" key="1">
    <citation type="submission" date="2017-07" db="EMBL/GenBank/DDBJ databases">
        <title>Flavobacterium cyanobacteriorum sp. nov., isolated from cyanobacterial aggregates in a eutrophic lake.</title>
        <authorList>
            <person name="Cai H."/>
        </authorList>
    </citation>
    <scope>NUCLEOTIDE SEQUENCE [LARGE SCALE GENOMIC DNA]</scope>
    <source>
        <strain evidence="3 4">TH167</strain>
    </source>
</reference>
<comment type="caution">
    <text evidence="3">The sequence shown here is derived from an EMBL/GenBank/DDBJ whole genome shotgun (WGS) entry which is preliminary data.</text>
</comment>
<evidence type="ECO:0000313" key="4">
    <source>
        <dbReference type="Proteomes" id="UP000216035"/>
    </source>
</evidence>
<dbReference type="InterPro" id="IPR029063">
    <property type="entry name" value="SAM-dependent_MTases_sf"/>
</dbReference>
<dbReference type="RefSeq" id="WP_094486258.1">
    <property type="nucleotide sequence ID" value="NZ_NOXX01000194.1"/>
</dbReference>